<dbReference type="STRING" id="196109.A0A136J2X1"/>
<dbReference type="Pfam" id="PF09797">
    <property type="entry name" value="NatB_MDM20"/>
    <property type="match status" value="1"/>
</dbReference>
<evidence type="ECO:0000313" key="1">
    <source>
        <dbReference type="EMBL" id="KXJ91346.1"/>
    </source>
</evidence>
<dbReference type="Proteomes" id="UP000070501">
    <property type="component" value="Unassembled WGS sequence"/>
</dbReference>
<dbReference type="InterPro" id="IPR019183">
    <property type="entry name" value="NAA25_NatB_aux_su"/>
</dbReference>
<dbReference type="InParanoid" id="A0A136J2X1"/>
<protein>
    <submittedName>
        <fullName evidence="1">N-acetyltransferase B complex non catalytic subunit-domain-containing protein</fullName>
    </submittedName>
</protein>
<evidence type="ECO:0000313" key="2">
    <source>
        <dbReference type="Proteomes" id="UP000070501"/>
    </source>
</evidence>
<organism evidence="1 2">
    <name type="scientific">Microdochium bolleyi</name>
    <dbReference type="NCBI Taxonomy" id="196109"/>
    <lineage>
        <taxon>Eukaryota</taxon>
        <taxon>Fungi</taxon>
        <taxon>Dikarya</taxon>
        <taxon>Ascomycota</taxon>
        <taxon>Pezizomycotina</taxon>
        <taxon>Sordariomycetes</taxon>
        <taxon>Xylariomycetidae</taxon>
        <taxon>Xylariales</taxon>
        <taxon>Microdochiaceae</taxon>
        <taxon>Microdochium</taxon>
    </lineage>
</organism>
<gene>
    <name evidence="1" type="ORF">Micbo1qcDRAFT_64676</name>
</gene>
<keyword evidence="2" id="KW-1185">Reference proteome</keyword>
<sequence length="1073" mass="119008">MASPASYEIRPTPYMPNLRPTVDIKLESDWHNSQWTSVGTIAAQRYRATKDPYYLAIEIVARSWNADRLEENAGRDAVEKLVKDGTVVKDADTLDLYEYACALVPIDYPETLGELRMRLVKAVPKDLTACQRCLDATLANFDWVHAQQIAALMDRSFPSERKMLFRNILSTHLLAMTPACPPEKKALFQTLTRRMIDKAFSQHFEASFDPKKPGRAISTEAEFDLWCEILLSSPKAEVLKALFHQVEKKNPLAYPINLLKNGNATIVRRILKYLADVEAWSEVYQVCKEIIASATELNEADAKSIGDAAASADVIAKVHSERGQKDVAVLALGAEWSTWSLLIRASKYQQSPEGALKASLDAIERAYHALEQAHRLTRSHTAYYDLAILHSRFTIDSQVQQQGADDTRLAALAAYVLNNYRSPSVYDETQSFIELLSPLEVRQLISILATPLESDDTFKTLATTAIRLRIQFTIATHTAAVCPACGSEPSHNRHCPKCLREIAVTALQQYKNSMADTDLRENVLPKQPVDPISDFAVIGASALLKLGNVGSESRPGASRISSLSAADIQLVLQAIVVLESYFIALPKNDALRMMLVKLYLLLGCVSRAKTLWDSFGVKNAILDSLAPLFYDRLSTYAPHFFSSVSATDGNPTRTSPLVSYFDIALRRTYPRGLKDALEYDSYSSIVGLYEFYEKLKKSCSMVMVRVEARRGRRFNQLRNPRFVDDDPLLQNLTIDHNLSEVTNYSCLPNLGRRGSSTMTDMLNVGPSQSETRTLLGLIGERFIDVISYVQPKEYKPAKPSLVLAADNLYALERTETLLQQLHSITGRQDRGRRYRAVLTAAEHSYYAVLEETMALYATLIGTCSAPDAQQPKPPGLSETKASVEQSVQALTDILRYQERQTLLQQNSASAASTTTAAATTLAGIADLHALGMLRESTTLVKLAAASATTCLDKTRVVDKARAAKELAWLEKPLKDLRALCTGVEDKCRARVKGLAAEVGSATWQGKVRELVLLSSPQQQDGGEDGEQARFRQEVTALVRDCAGGDARLREWAATVTQSWKELMGGWANVQYLP</sequence>
<name>A0A136J2X1_9PEZI</name>
<keyword evidence="1" id="KW-0808">Transferase</keyword>
<reference evidence="2" key="1">
    <citation type="submission" date="2016-02" db="EMBL/GenBank/DDBJ databases">
        <title>Draft genome sequence of Microdochium bolleyi, a fungal endophyte of beachgrass.</title>
        <authorList>
            <consortium name="DOE Joint Genome Institute"/>
            <person name="David A.S."/>
            <person name="May G."/>
            <person name="Haridas S."/>
            <person name="Lim J."/>
            <person name="Wang M."/>
            <person name="Labutti K."/>
            <person name="Lipzen A."/>
            <person name="Barry K."/>
            <person name="Grigoriev I.V."/>
        </authorList>
    </citation>
    <scope>NUCLEOTIDE SEQUENCE [LARGE SCALE GENOMIC DNA]</scope>
    <source>
        <strain evidence="2">J235TASD1</strain>
    </source>
</reference>
<dbReference type="EMBL" id="KQ964250">
    <property type="protein sequence ID" value="KXJ91346.1"/>
    <property type="molecule type" value="Genomic_DNA"/>
</dbReference>
<accession>A0A136J2X1</accession>
<proteinExistence type="predicted"/>
<dbReference type="AlphaFoldDB" id="A0A136J2X1"/>
<dbReference type="GO" id="GO:0016740">
    <property type="term" value="F:transferase activity"/>
    <property type="evidence" value="ECO:0007669"/>
    <property type="project" value="UniProtKB-KW"/>
</dbReference>
<dbReference type="OrthoDB" id="1874341at2759"/>